<keyword evidence="2 14" id="KW-0378">Hydrolase</keyword>
<organism evidence="14 15">
    <name type="scientific">Roseiarcus fermentans</name>
    <dbReference type="NCBI Taxonomy" id="1473586"/>
    <lineage>
        <taxon>Bacteria</taxon>
        <taxon>Pseudomonadati</taxon>
        <taxon>Pseudomonadota</taxon>
        <taxon>Alphaproteobacteria</taxon>
        <taxon>Hyphomicrobiales</taxon>
        <taxon>Roseiarcaceae</taxon>
        <taxon>Roseiarcus</taxon>
    </lineage>
</organism>
<evidence type="ECO:0000256" key="6">
    <source>
        <dbReference type="ARBA" id="ARBA00041520"/>
    </source>
</evidence>
<dbReference type="GO" id="GO:0102390">
    <property type="term" value="F:mycophenolic acid acyl-glucuronide esterase activity"/>
    <property type="evidence" value="ECO:0007669"/>
    <property type="project" value="UniProtKB-EC"/>
</dbReference>
<dbReference type="EC" id="3.1.1.93" evidence="4"/>
<feature type="domain" description="AB hydrolase-1" evidence="13">
    <location>
        <begin position="62"/>
        <end position="262"/>
    </location>
</feature>
<evidence type="ECO:0000259" key="13">
    <source>
        <dbReference type="Pfam" id="PF12697"/>
    </source>
</evidence>
<dbReference type="EC" id="3.1.2.22" evidence="1"/>
<dbReference type="Pfam" id="PF12697">
    <property type="entry name" value="Abhydrolase_6"/>
    <property type="match status" value="1"/>
</dbReference>
<dbReference type="GO" id="GO:0008474">
    <property type="term" value="F:palmitoyl-(protein) hydrolase activity"/>
    <property type="evidence" value="ECO:0007669"/>
    <property type="project" value="UniProtKB-EC"/>
</dbReference>
<evidence type="ECO:0000256" key="10">
    <source>
        <dbReference type="ARBA" id="ARBA00047409"/>
    </source>
</evidence>
<dbReference type="Gene3D" id="3.40.50.1820">
    <property type="entry name" value="alpha/beta hydrolase"/>
    <property type="match status" value="1"/>
</dbReference>
<evidence type="ECO:0000256" key="9">
    <source>
        <dbReference type="ARBA" id="ARBA00046047"/>
    </source>
</evidence>
<keyword evidence="3" id="KW-0809">Transit peptide</keyword>
<dbReference type="InterPro" id="IPR052382">
    <property type="entry name" value="ABHD10_acyl-thioesterase"/>
</dbReference>
<comment type="catalytic activity">
    <reaction evidence="10">
        <text>S-hexadecanoyl-L-cysteinyl-[protein] + H2O = L-cysteinyl-[protein] + hexadecanoate + H(+)</text>
        <dbReference type="Rhea" id="RHEA:19233"/>
        <dbReference type="Rhea" id="RHEA-COMP:10131"/>
        <dbReference type="Rhea" id="RHEA-COMP:11032"/>
        <dbReference type="ChEBI" id="CHEBI:7896"/>
        <dbReference type="ChEBI" id="CHEBI:15377"/>
        <dbReference type="ChEBI" id="CHEBI:15378"/>
        <dbReference type="ChEBI" id="CHEBI:29950"/>
        <dbReference type="ChEBI" id="CHEBI:74151"/>
        <dbReference type="EC" id="3.1.2.22"/>
    </reaction>
    <physiologicalReaction direction="left-to-right" evidence="10">
        <dbReference type="Rhea" id="RHEA:19234"/>
    </physiologicalReaction>
</comment>
<sequence>MTKRGAARTMSDVSNQEPKVFTVGIPPYQRGIAFRRRAPAGNGRPGLVWLGGYRSDMDSTKASALDAEAERLGLGLLRFDYSGHGLSEGRLADGTISRWLEETLAIVRAETLGPQIVFGSSMGGYLALLMARALAETGESGRLAGLVLIAPAVDFTEALIWARAPEEARRMIMATGAWRPPSAYSGEPDVFTRALIEDGRRHLLFGGMIRTHCPVAVLQGMQDDAVPYGHALALMERLGGDPATLTLIKDGDHRLSRPQDLALLFGALQRMLDQPAGETRLPDSRLAARRRKPPEIAWTSPVSSPPARPRSPKAR</sequence>
<dbReference type="SUPFAM" id="SSF53474">
    <property type="entry name" value="alpha/beta-Hydrolases"/>
    <property type="match status" value="1"/>
</dbReference>
<protein>
    <recommendedName>
        <fullName evidence="5">Palmitoyl-protein thioesterase ABHD10, mitochondrial</fullName>
        <ecNumber evidence="4">3.1.1.93</ecNumber>
        <ecNumber evidence="1">3.1.2.22</ecNumber>
    </recommendedName>
    <alternativeName>
        <fullName evidence="7">Acyl-protein thioesterase ABHD10</fullName>
    </alternativeName>
    <alternativeName>
        <fullName evidence="8">Alpha/beta hydrolase domain-containing protein 10</fullName>
    </alternativeName>
    <alternativeName>
        <fullName evidence="6">Mycophenolic acid acyl-glucuronide esterase, mitochondrial</fullName>
    </alternativeName>
</protein>
<dbReference type="PANTHER" id="PTHR16138:SF7">
    <property type="entry name" value="PALMITOYL-PROTEIN THIOESTERASE ABHD10, MITOCHONDRIAL"/>
    <property type="match status" value="1"/>
</dbReference>
<proteinExistence type="predicted"/>
<dbReference type="AlphaFoldDB" id="A0A366FN73"/>
<comment type="function">
    <text evidence="9">Acts as an acyl-protein thioesterase that hydrolyzes fatty acids from acylated residues in proteins. Regulates the mitochondrial S-depalmitoylation of the nucleophilic active site residue of peroxiredoxin-5/PRDX5, a key antioxidant protein, therefore modulating mitochondrial antioxidant ability. Also catalyzes the deglucuronidation of mycophenolic acid acyl-glucuronide, an active metabolite of the immunosuppressant drug mycophenolate.</text>
</comment>
<evidence type="ECO:0000256" key="7">
    <source>
        <dbReference type="ARBA" id="ARBA00042645"/>
    </source>
</evidence>
<evidence type="ECO:0000313" key="15">
    <source>
        <dbReference type="Proteomes" id="UP000253529"/>
    </source>
</evidence>
<evidence type="ECO:0000256" key="3">
    <source>
        <dbReference type="ARBA" id="ARBA00022946"/>
    </source>
</evidence>
<evidence type="ECO:0000313" key="14">
    <source>
        <dbReference type="EMBL" id="RBP15480.1"/>
    </source>
</evidence>
<dbReference type="EMBL" id="QNRK01000008">
    <property type="protein sequence ID" value="RBP15480.1"/>
    <property type="molecule type" value="Genomic_DNA"/>
</dbReference>
<feature type="region of interest" description="Disordered" evidence="12">
    <location>
        <begin position="275"/>
        <end position="315"/>
    </location>
</feature>
<evidence type="ECO:0000256" key="1">
    <source>
        <dbReference type="ARBA" id="ARBA00012423"/>
    </source>
</evidence>
<dbReference type="InterPro" id="IPR000073">
    <property type="entry name" value="AB_hydrolase_1"/>
</dbReference>
<evidence type="ECO:0000256" key="12">
    <source>
        <dbReference type="SAM" id="MobiDB-lite"/>
    </source>
</evidence>
<evidence type="ECO:0000256" key="2">
    <source>
        <dbReference type="ARBA" id="ARBA00022801"/>
    </source>
</evidence>
<reference evidence="14 15" key="1">
    <citation type="submission" date="2018-06" db="EMBL/GenBank/DDBJ databases">
        <title>Genomic Encyclopedia of Type Strains, Phase IV (KMG-IV): sequencing the most valuable type-strain genomes for metagenomic binning, comparative biology and taxonomic classification.</title>
        <authorList>
            <person name="Goeker M."/>
        </authorList>
    </citation>
    <scope>NUCLEOTIDE SEQUENCE [LARGE SCALE GENOMIC DNA]</scope>
    <source>
        <strain evidence="14 15">DSM 24875</strain>
    </source>
</reference>
<comment type="catalytic activity">
    <reaction evidence="11">
        <text>mycophenolic acid O-acyl-beta-D-glucuronide + H2O = mycophenolate + D-glucuronate + H(+)</text>
        <dbReference type="Rhea" id="RHEA:34179"/>
        <dbReference type="ChEBI" id="CHEBI:15377"/>
        <dbReference type="ChEBI" id="CHEBI:15378"/>
        <dbReference type="ChEBI" id="CHEBI:58720"/>
        <dbReference type="ChEBI" id="CHEBI:62932"/>
        <dbReference type="ChEBI" id="CHEBI:66982"/>
        <dbReference type="EC" id="3.1.1.93"/>
    </reaction>
    <physiologicalReaction direction="left-to-right" evidence="11">
        <dbReference type="Rhea" id="RHEA:34180"/>
    </physiologicalReaction>
</comment>
<dbReference type="PANTHER" id="PTHR16138">
    <property type="entry name" value="MYCOPHENOLIC ACID ACYL-GLUCURONIDE ESTERASE, MITOCHONDRIAL"/>
    <property type="match status" value="1"/>
</dbReference>
<evidence type="ECO:0000256" key="8">
    <source>
        <dbReference type="ARBA" id="ARBA00042704"/>
    </source>
</evidence>
<name>A0A366FN73_9HYPH</name>
<gene>
    <name evidence="14" type="ORF">DFR50_10836</name>
</gene>
<dbReference type="InterPro" id="IPR029058">
    <property type="entry name" value="AB_hydrolase_fold"/>
</dbReference>
<dbReference type="Proteomes" id="UP000253529">
    <property type="component" value="Unassembled WGS sequence"/>
</dbReference>
<comment type="caution">
    <text evidence="14">The sequence shown here is derived from an EMBL/GenBank/DDBJ whole genome shotgun (WGS) entry which is preliminary data.</text>
</comment>
<keyword evidence="15" id="KW-1185">Reference proteome</keyword>
<evidence type="ECO:0000256" key="4">
    <source>
        <dbReference type="ARBA" id="ARBA00039132"/>
    </source>
</evidence>
<evidence type="ECO:0000256" key="5">
    <source>
        <dbReference type="ARBA" id="ARBA00039314"/>
    </source>
</evidence>
<evidence type="ECO:0000256" key="11">
    <source>
        <dbReference type="ARBA" id="ARBA00047972"/>
    </source>
</evidence>
<accession>A0A366FN73</accession>